<evidence type="ECO:0000313" key="2">
    <source>
        <dbReference type="EMBL" id="USG64598.1"/>
    </source>
</evidence>
<dbReference type="EMBL" id="CP098755">
    <property type="protein sequence ID" value="USG64598.1"/>
    <property type="molecule type" value="Genomic_DNA"/>
</dbReference>
<dbReference type="PANTHER" id="PTHR43798">
    <property type="entry name" value="MONOACYLGLYCEROL LIPASE"/>
    <property type="match status" value="1"/>
</dbReference>
<feature type="domain" description="AB hydrolase-1" evidence="1">
    <location>
        <begin position="21"/>
        <end position="254"/>
    </location>
</feature>
<protein>
    <submittedName>
        <fullName evidence="2">Alpha/beta hydrolase</fullName>
    </submittedName>
</protein>
<dbReference type="GO" id="GO:0016787">
    <property type="term" value="F:hydrolase activity"/>
    <property type="evidence" value="ECO:0007669"/>
    <property type="project" value="UniProtKB-KW"/>
</dbReference>
<evidence type="ECO:0000313" key="3">
    <source>
        <dbReference type="Proteomes" id="UP001056500"/>
    </source>
</evidence>
<dbReference type="InterPro" id="IPR029058">
    <property type="entry name" value="AB_hydrolase_fold"/>
</dbReference>
<sequence>MHRKPDTQINIHYTEYGTGTPLIMLHGFAPDSRLLLRCMENLFSDQLHGWKRIYVDLPGMGKSPGKEWINSSDDMLQAVLDFIEEVIPHQDFVIVGESYGAYLARGIIAKQFERVKGLAMICPLIEPEKSKRDTPEHVVLYKDESFLSTLSREEYEEFTSIAVIQDEYNWRRFDEEILSGVKIADEEFLGRIKKNYAFSFDIDQLPSTFTHPVVILTGKQDSIVGYKDAWKIIEQFPHASYAVLDRAGHNLQIEQADLFESLMLEWLRRVEKHIG</sequence>
<gene>
    <name evidence="2" type="ORF">NDK47_21005</name>
</gene>
<proteinExistence type="predicted"/>
<dbReference type="Pfam" id="PF00561">
    <property type="entry name" value="Abhydrolase_1"/>
    <property type="match status" value="1"/>
</dbReference>
<dbReference type="RefSeq" id="WP_251871710.1">
    <property type="nucleotide sequence ID" value="NZ_CP098755.1"/>
</dbReference>
<accession>A0ABY4WEP1</accession>
<organism evidence="2 3">
    <name type="scientific">Brevibacillus ruminantium</name>
    <dbReference type="NCBI Taxonomy" id="2950604"/>
    <lineage>
        <taxon>Bacteria</taxon>
        <taxon>Bacillati</taxon>
        <taxon>Bacillota</taxon>
        <taxon>Bacilli</taxon>
        <taxon>Bacillales</taxon>
        <taxon>Paenibacillaceae</taxon>
        <taxon>Brevibacillus</taxon>
    </lineage>
</organism>
<name>A0ABY4WEP1_9BACL</name>
<dbReference type="SUPFAM" id="SSF53474">
    <property type="entry name" value="alpha/beta-Hydrolases"/>
    <property type="match status" value="1"/>
</dbReference>
<dbReference type="InterPro" id="IPR000073">
    <property type="entry name" value="AB_hydrolase_1"/>
</dbReference>
<evidence type="ECO:0000259" key="1">
    <source>
        <dbReference type="Pfam" id="PF00561"/>
    </source>
</evidence>
<dbReference type="PANTHER" id="PTHR43798:SF6">
    <property type="entry name" value="HYDROLASE, PUTATIVE (AFU_ORTHOLOGUE AFUA_4G13070)-RELATED"/>
    <property type="match status" value="1"/>
</dbReference>
<dbReference type="Gene3D" id="3.40.50.1820">
    <property type="entry name" value="alpha/beta hydrolase"/>
    <property type="match status" value="1"/>
</dbReference>
<keyword evidence="3" id="KW-1185">Reference proteome</keyword>
<reference evidence="2" key="1">
    <citation type="submission" date="2022-06" db="EMBL/GenBank/DDBJ databases">
        <title>Genome sequencing of Brevibacillus sp. BB3-R1.</title>
        <authorList>
            <person name="Heo J."/>
            <person name="Lee D."/>
            <person name="Won M."/>
            <person name="Han B.-H."/>
            <person name="Hong S.-B."/>
            <person name="Kwon S.-W."/>
        </authorList>
    </citation>
    <scope>NUCLEOTIDE SEQUENCE</scope>
    <source>
        <strain evidence="2">BB3-R1</strain>
    </source>
</reference>
<keyword evidence="2" id="KW-0378">Hydrolase</keyword>
<dbReference type="Proteomes" id="UP001056500">
    <property type="component" value="Chromosome"/>
</dbReference>
<dbReference type="InterPro" id="IPR050266">
    <property type="entry name" value="AB_hydrolase_sf"/>
</dbReference>